<dbReference type="PATRIC" id="fig|698738.3.peg.2022"/>
<dbReference type="KEGG" id="oai:OLEAN_C19530"/>
<evidence type="ECO:0000313" key="3">
    <source>
        <dbReference type="Proteomes" id="UP000032749"/>
    </source>
</evidence>
<dbReference type="InterPro" id="IPR024078">
    <property type="entry name" value="LmbE-like_dom_sf"/>
</dbReference>
<keyword evidence="3" id="KW-1185">Reference proteome</keyword>
<dbReference type="Pfam" id="PF00535">
    <property type="entry name" value="Glycos_transf_2"/>
    <property type="match status" value="1"/>
</dbReference>
<dbReference type="PANTHER" id="PTHR22916:SF3">
    <property type="entry name" value="UDP-GLCNAC:BETAGAL BETA-1,3-N-ACETYLGLUCOSAMINYLTRANSFERASE-LIKE PROTEIN 1"/>
    <property type="match status" value="1"/>
</dbReference>
<dbReference type="SUPFAM" id="SSF102588">
    <property type="entry name" value="LmbE-like"/>
    <property type="match status" value="1"/>
</dbReference>
<keyword evidence="2" id="KW-0808">Transferase</keyword>
<dbReference type="GO" id="GO:0016758">
    <property type="term" value="F:hexosyltransferase activity"/>
    <property type="evidence" value="ECO:0007669"/>
    <property type="project" value="UniProtKB-ARBA"/>
</dbReference>
<dbReference type="EMBL" id="FO203512">
    <property type="protein sequence ID" value="CCK76129.1"/>
    <property type="molecule type" value="Genomic_DNA"/>
</dbReference>
<feature type="domain" description="Glycosyltransferase 2-like" evidence="1">
    <location>
        <begin position="225"/>
        <end position="351"/>
    </location>
</feature>
<dbReference type="Gene3D" id="3.90.550.10">
    <property type="entry name" value="Spore Coat Polysaccharide Biosynthesis Protein SpsA, Chain A"/>
    <property type="match status" value="1"/>
</dbReference>
<organism evidence="2 3">
    <name type="scientific">Oleispira antarctica RB-8</name>
    <dbReference type="NCBI Taxonomy" id="698738"/>
    <lineage>
        <taxon>Bacteria</taxon>
        <taxon>Pseudomonadati</taxon>
        <taxon>Pseudomonadota</taxon>
        <taxon>Gammaproteobacteria</taxon>
        <taxon>Oceanospirillales</taxon>
        <taxon>Oceanospirillaceae</taxon>
        <taxon>Oleispira</taxon>
    </lineage>
</organism>
<dbReference type="InterPro" id="IPR001173">
    <property type="entry name" value="Glyco_trans_2-like"/>
</dbReference>
<dbReference type="HOGENOM" id="CLU_561225_0_0_6"/>
<dbReference type="Pfam" id="PF02585">
    <property type="entry name" value="PIG-L"/>
    <property type="match status" value="1"/>
</dbReference>
<dbReference type="InterPro" id="IPR029044">
    <property type="entry name" value="Nucleotide-diphossugar_trans"/>
</dbReference>
<evidence type="ECO:0000313" key="2">
    <source>
        <dbReference type="EMBL" id="CCK76129.1"/>
    </source>
</evidence>
<proteinExistence type="predicted"/>
<dbReference type="Proteomes" id="UP000032749">
    <property type="component" value="Chromosome"/>
</dbReference>
<gene>
    <name evidence="2" type="ORF">OLEAN_C19530</name>
</gene>
<dbReference type="Gene3D" id="3.40.50.10320">
    <property type="entry name" value="LmbE-like"/>
    <property type="match status" value="1"/>
</dbReference>
<accession>R4YTV8</accession>
<reference evidence="2 3" key="1">
    <citation type="journal article" date="2013" name="Nat. Commun.">
        <title>Genome sequence and functional genomic analysis of the oil-degrading bacterium Oleispira antarctica.</title>
        <authorList>
            <person name="Kube M."/>
            <person name="Chernikova T.N."/>
            <person name="Al-Ramahi Y."/>
            <person name="Beloqui A."/>
            <person name="Lopez-Cortez N."/>
            <person name="Guazzaroni M.E."/>
            <person name="Heipieper H.J."/>
            <person name="Klages S."/>
            <person name="Kotsyurbenko O.R."/>
            <person name="Langer I."/>
            <person name="Nechitaylo T.Y."/>
            <person name="Lunsdorf H."/>
            <person name="Fernandez M."/>
            <person name="Juarez S."/>
            <person name="Ciordia S."/>
            <person name="Singer A."/>
            <person name="Kagan O."/>
            <person name="Egorova O."/>
            <person name="Petit P.A."/>
            <person name="Stogios P."/>
            <person name="Kim Y."/>
            <person name="Tchigvintsev A."/>
            <person name="Flick R."/>
            <person name="Denaro R."/>
            <person name="Genovese M."/>
            <person name="Albar J.P."/>
            <person name="Reva O.N."/>
            <person name="Martinez-Gomariz M."/>
            <person name="Tran H."/>
            <person name="Ferrer M."/>
            <person name="Savchenko A."/>
            <person name="Yakunin A.F."/>
            <person name="Yakimov M.M."/>
            <person name="Golyshina O.V."/>
            <person name="Reinhardt R."/>
            <person name="Golyshin P.N."/>
        </authorList>
    </citation>
    <scope>NUCLEOTIDE SEQUENCE [LARGE SCALE GENOMIC DNA]</scope>
</reference>
<dbReference type="PANTHER" id="PTHR22916">
    <property type="entry name" value="GLYCOSYLTRANSFERASE"/>
    <property type="match status" value="1"/>
</dbReference>
<dbReference type="SUPFAM" id="SSF53448">
    <property type="entry name" value="Nucleotide-diphospho-sugar transferases"/>
    <property type="match status" value="1"/>
</dbReference>
<dbReference type="STRING" id="698738.OLEAN_C19530"/>
<protein>
    <submittedName>
        <fullName evidence="2">Glycosyl transferase, group 2 family protein</fullName>
    </submittedName>
</protein>
<dbReference type="InterPro" id="IPR003737">
    <property type="entry name" value="GlcNAc_PI_deacetylase-related"/>
</dbReference>
<sequence>MFAPHPDDEVFSMGGVLSQAASRGQSITIVYMTNGELGGDADTRIAEAHSVCEVLNAKAHFLNIPDSSVKATHALFLIIKKLVVDLKPDNVFLPSPQEYHADHRGTAACVWRGLQEAKFSGDAYCYEISRQCECNTLIDISTVMESKKALCDLYASQLTENNYTDVIKSINKARTYTLPAGIEYAEGLLKINNIYQNPKGYFKNIHENAFFDTLPYESPVISYLVRTKNRPELLDRCLASLANQAYKSKLDVVVVNDGGVDIDEVCIAYRTHFNRLKLVDIPESIGRAAAANTALSHAEGQFVNFLDDDDEIDTNHTQVFLNQWRRDNSIEILYRGVRVLRANGELMQTYNEQFSRGRMMMNNFIPIHAVTFSRKFIDIGCRFDDGLKSMEDWDFWIQLSRLAEFRHIPKITATYHMVGSSAASPHMQGLYDPQSHVNTVREKWLPKWTAVELGLMTSFLQQQNEQRFNAELEDARQSMMRTLTDG</sequence>
<name>R4YTV8_OLEAN</name>
<dbReference type="AlphaFoldDB" id="R4YTV8"/>
<evidence type="ECO:0000259" key="1">
    <source>
        <dbReference type="Pfam" id="PF00535"/>
    </source>
</evidence>